<protein>
    <submittedName>
        <fullName evidence="2">Uncharacterized protein</fullName>
    </submittedName>
</protein>
<comment type="caution">
    <text evidence="2">The sequence shown here is derived from an EMBL/GenBank/DDBJ whole genome shotgun (WGS) entry which is preliminary data.</text>
</comment>
<evidence type="ECO:0000313" key="2">
    <source>
        <dbReference type="EMBL" id="EAQ14306.1"/>
    </source>
</evidence>
<keyword evidence="1" id="KW-0175">Coiled coil</keyword>
<proteinExistence type="predicted"/>
<dbReference type="EMBL" id="AAMT01000002">
    <property type="protein sequence ID" value="EAQ14306.1"/>
    <property type="molecule type" value="Genomic_DNA"/>
</dbReference>
<dbReference type="AlphaFoldDB" id="A3VBH3"/>
<evidence type="ECO:0000256" key="1">
    <source>
        <dbReference type="SAM" id="Coils"/>
    </source>
</evidence>
<name>A3VBH3_9RHOB</name>
<evidence type="ECO:0000313" key="3">
    <source>
        <dbReference type="Proteomes" id="UP000002931"/>
    </source>
</evidence>
<sequence>MQLSNISEVESGEKTVPELYERHARVLESLIQVLELRLERARLQNDLETEQRLRVDLERYQQDFEQLQFYKPSLT</sequence>
<gene>
    <name evidence="2" type="ORF">RB2654_16591</name>
</gene>
<organism evidence="2 3">
    <name type="scientific">Maritimibacter alkaliphilus HTCC2654</name>
    <dbReference type="NCBI Taxonomy" id="314271"/>
    <lineage>
        <taxon>Bacteria</taxon>
        <taxon>Pseudomonadati</taxon>
        <taxon>Pseudomonadota</taxon>
        <taxon>Alphaproteobacteria</taxon>
        <taxon>Rhodobacterales</taxon>
        <taxon>Roseobacteraceae</taxon>
        <taxon>Maritimibacter</taxon>
    </lineage>
</organism>
<dbReference type="HOGENOM" id="CLU_2666787_0_0_5"/>
<reference evidence="2 3" key="1">
    <citation type="journal article" date="2010" name="J. Bacteriol.">
        <title>Genome sequences of Pelagibaca bermudensis HTCC2601T and Maritimibacter alkaliphilus HTCC2654T, the type strains of two marine Roseobacter genera.</title>
        <authorList>
            <person name="Thrash J.C."/>
            <person name="Cho J.C."/>
            <person name="Ferriera S."/>
            <person name="Johnson J."/>
            <person name="Vergin K.L."/>
            <person name="Giovannoni S.J."/>
        </authorList>
    </citation>
    <scope>NUCLEOTIDE SEQUENCE [LARGE SCALE GENOMIC DNA]</scope>
    <source>
        <strain evidence="2 3">HTCC2654</strain>
    </source>
</reference>
<accession>A3VBH3</accession>
<dbReference type="Proteomes" id="UP000002931">
    <property type="component" value="Unassembled WGS sequence"/>
</dbReference>
<feature type="coiled-coil region" evidence="1">
    <location>
        <begin position="24"/>
        <end position="60"/>
    </location>
</feature>
<keyword evidence="3" id="KW-1185">Reference proteome</keyword>